<dbReference type="Proteomes" id="UP000030664">
    <property type="component" value="Unassembled WGS sequence"/>
</dbReference>
<dbReference type="RefSeq" id="WP_035963632.1">
    <property type="nucleotide sequence ID" value="NZ_JROM01000021.1"/>
</dbReference>
<dbReference type="Pfam" id="PF10698">
    <property type="entry name" value="DUF2505"/>
    <property type="match status" value="1"/>
</dbReference>
<proteinExistence type="predicted"/>
<organism evidence="1 2">
    <name type="scientific">Kocuria marina</name>
    <dbReference type="NCBI Taxonomy" id="223184"/>
    <lineage>
        <taxon>Bacteria</taxon>
        <taxon>Bacillati</taxon>
        <taxon>Actinomycetota</taxon>
        <taxon>Actinomycetes</taxon>
        <taxon>Micrococcales</taxon>
        <taxon>Micrococcaceae</taxon>
        <taxon>Kocuria</taxon>
    </lineage>
</organism>
<evidence type="ECO:0008006" key="3">
    <source>
        <dbReference type="Google" id="ProtNLM"/>
    </source>
</evidence>
<sequence length="166" mass="17346">MSVNASTTIKAPVDTVLATFVDEAFVRHVSALAGTQFESFEVNGDTSTAFTATTVRSMGSDKLPDVAQKFVKGGVKLTQVDTYGAPAADGTRTVRTEIKVAGLPVGATAHQTIKPLGEDETSVDVTGEVQANIPLVGKKIAAAAEPYIGKALTLQARQAEAWIIKN</sequence>
<reference evidence="1 2" key="1">
    <citation type="submission" date="2014-09" db="EMBL/GenBank/DDBJ databases">
        <title>High-quality draft genome sequence of Kocuria marina SO9-6, an actinobacterium isolated from a copper mine.</title>
        <authorList>
            <person name="Castro D.B."/>
            <person name="Pereira L.B."/>
            <person name="Silva M.V."/>
            <person name="Silva B.P."/>
            <person name="Zanardi B.R."/>
            <person name="Carlos C."/>
            <person name="Belgini D.R."/>
            <person name="Limache E.G."/>
            <person name="Lacerda G.V."/>
            <person name="Nery M.B."/>
            <person name="Gomes M.B."/>
            <person name="Souza S."/>
            <person name="Silva T.M."/>
            <person name="Rodrigues V.D."/>
            <person name="Paulino L.C."/>
            <person name="Vicentini R."/>
            <person name="Ferraz L.F."/>
            <person name="Ottoboni L.M."/>
        </authorList>
    </citation>
    <scope>NUCLEOTIDE SEQUENCE [LARGE SCALE GENOMIC DNA]</scope>
    <source>
        <strain evidence="1 2">SO9-6</strain>
    </source>
</reference>
<name>A0A0B0D951_9MICC</name>
<dbReference type="EMBL" id="JROM01000021">
    <property type="protein sequence ID" value="KHE74476.1"/>
    <property type="molecule type" value="Genomic_DNA"/>
</dbReference>
<dbReference type="SUPFAM" id="SSF55961">
    <property type="entry name" value="Bet v1-like"/>
    <property type="match status" value="1"/>
</dbReference>
<accession>A0A0B0D951</accession>
<comment type="caution">
    <text evidence="1">The sequence shown here is derived from an EMBL/GenBank/DDBJ whole genome shotgun (WGS) entry which is preliminary data.</text>
</comment>
<dbReference type="STRING" id="223184.AS25_06575"/>
<protein>
    <recommendedName>
        <fullName evidence="3">Proteinase inhibitor I25 cystatin</fullName>
    </recommendedName>
</protein>
<evidence type="ECO:0000313" key="1">
    <source>
        <dbReference type="EMBL" id="KHE74476.1"/>
    </source>
</evidence>
<dbReference type="AlphaFoldDB" id="A0A0B0D951"/>
<dbReference type="eggNOG" id="COG3832">
    <property type="taxonomic scope" value="Bacteria"/>
</dbReference>
<evidence type="ECO:0000313" key="2">
    <source>
        <dbReference type="Proteomes" id="UP000030664"/>
    </source>
</evidence>
<gene>
    <name evidence="1" type="ORF">AS25_06575</name>
</gene>
<dbReference type="InterPro" id="IPR019639">
    <property type="entry name" value="DUF2505"/>
</dbReference>